<comment type="caution">
    <text evidence="1">The sequence shown here is derived from an EMBL/GenBank/DDBJ whole genome shotgun (WGS) entry which is preliminary data.</text>
</comment>
<sequence length="174" mass="19925">GEREEISEEITSEDETADWEIYQDKEIGIEFNYPSSWRVSSTWEEKGYIEINLGFKSEPLPGEPGYTPGPPVISILIEDNPGGLNAEEFYDGDPGNNYFKPPDYYAAFTEPHEVLIIGEKDVYKVCFGATYCGDCIYIVPFKNLFFLLDLCCFCDEFHNEQKLIIQTLKATHDF</sequence>
<protein>
    <submittedName>
        <fullName evidence="1">Uncharacterized protein</fullName>
    </submittedName>
</protein>
<feature type="non-terminal residue" evidence="1">
    <location>
        <position position="1"/>
    </location>
</feature>
<dbReference type="EMBL" id="BARV01006749">
    <property type="protein sequence ID" value="GAI16608.1"/>
    <property type="molecule type" value="Genomic_DNA"/>
</dbReference>
<name>X1LBZ9_9ZZZZ</name>
<dbReference type="AlphaFoldDB" id="X1LBZ9"/>
<reference evidence="1" key="1">
    <citation type="journal article" date="2014" name="Front. Microbiol.">
        <title>High frequency of phylogenetically diverse reductive dehalogenase-homologous genes in deep subseafloor sedimentary metagenomes.</title>
        <authorList>
            <person name="Kawai M."/>
            <person name="Futagami T."/>
            <person name="Toyoda A."/>
            <person name="Takaki Y."/>
            <person name="Nishi S."/>
            <person name="Hori S."/>
            <person name="Arai W."/>
            <person name="Tsubouchi T."/>
            <person name="Morono Y."/>
            <person name="Uchiyama I."/>
            <person name="Ito T."/>
            <person name="Fujiyama A."/>
            <person name="Inagaki F."/>
            <person name="Takami H."/>
        </authorList>
    </citation>
    <scope>NUCLEOTIDE SEQUENCE</scope>
    <source>
        <strain evidence="1">Expedition CK06-06</strain>
    </source>
</reference>
<accession>X1LBZ9</accession>
<organism evidence="1">
    <name type="scientific">marine sediment metagenome</name>
    <dbReference type="NCBI Taxonomy" id="412755"/>
    <lineage>
        <taxon>unclassified sequences</taxon>
        <taxon>metagenomes</taxon>
        <taxon>ecological metagenomes</taxon>
    </lineage>
</organism>
<evidence type="ECO:0000313" key="1">
    <source>
        <dbReference type="EMBL" id="GAI16608.1"/>
    </source>
</evidence>
<gene>
    <name evidence="1" type="ORF">S06H3_13833</name>
</gene>
<proteinExistence type="predicted"/>